<gene>
    <name evidence="1" type="ORF">AVR91_0206475</name>
</gene>
<dbReference type="AlphaFoldDB" id="A0A1W2M1K5"/>
<protein>
    <recommendedName>
        <fullName evidence="3">SdpA family antimicrobial peptide system protein</fullName>
    </recommendedName>
</protein>
<sequence length="177" mass="19428">MSFVSSLIALAVVFATTWLLQAGAPRSASAWWSHQAETASLVWHQDWRVFTRAPIGADTVVYDARQLTLVTLYATSSGNRWGLSRIAYSQWMETAALKKSVPADRWTACPADAIEQCRPAMAAARAFPVVNPTRDGTICGKVVLSQETPRPWRDAEPAVARTRLINAVALLDVTCVR</sequence>
<evidence type="ECO:0000313" key="2">
    <source>
        <dbReference type="Proteomes" id="UP000076660"/>
    </source>
</evidence>
<dbReference type="Pfam" id="PF17418">
    <property type="entry name" value="SdpA"/>
    <property type="match status" value="1"/>
</dbReference>
<dbReference type="EMBL" id="LQMT02000007">
    <property type="protein sequence ID" value="ONF73741.1"/>
    <property type="molecule type" value="Genomic_DNA"/>
</dbReference>
<dbReference type="OrthoDB" id="3689056at2"/>
<proteinExistence type="predicted"/>
<organism evidence="1 2">
    <name type="scientific">Amycolatopsis keratiniphila subsp. keratiniphila</name>
    <dbReference type="NCBI Taxonomy" id="227715"/>
    <lineage>
        <taxon>Bacteria</taxon>
        <taxon>Bacillati</taxon>
        <taxon>Actinomycetota</taxon>
        <taxon>Actinomycetes</taxon>
        <taxon>Pseudonocardiales</taxon>
        <taxon>Pseudonocardiaceae</taxon>
        <taxon>Amycolatopsis</taxon>
        <taxon>Amycolatopsis japonica group</taxon>
    </lineage>
</organism>
<comment type="caution">
    <text evidence="1">The sequence shown here is derived from an EMBL/GenBank/DDBJ whole genome shotgun (WGS) entry which is preliminary data.</text>
</comment>
<reference evidence="1 2" key="1">
    <citation type="submission" date="2016-12" db="EMBL/GenBank/DDBJ databases">
        <title>Amycolatopsis keratiniphila subsp. keratiniphila genome sequencing and assembly.</title>
        <authorList>
            <person name="Mayilraj S."/>
            <person name="Kaur N."/>
        </authorList>
    </citation>
    <scope>NUCLEOTIDE SEQUENCE [LARGE SCALE GENOMIC DNA]</scope>
    <source>
        <strain evidence="1 2">DSM 44409</strain>
    </source>
</reference>
<dbReference type="RefSeq" id="WP_063274868.1">
    <property type="nucleotide sequence ID" value="NZ_LQMT02000007.1"/>
</dbReference>
<name>A0A1W2M1K5_9PSEU</name>
<dbReference type="Proteomes" id="UP000076660">
    <property type="component" value="Unassembled WGS sequence"/>
</dbReference>
<evidence type="ECO:0008006" key="3">
    <source>
        <dbReference type="Google" id="ProtNLM"/>
    </source>
</evidence>
<accession>A0A1W2M1K5</accession>
<evidence type="ECO:0000313" key="1">
    <source>
        <dbReference type="EMBL" id="ONF73741.1"/>
    </source>
</evidence>
<dbReference type="InterPro" id="IPR023902">
    <property type="entry name" value="Sporulation_SdpA"/>
</dbReference>